<dbReference type="Proteomes" id="UP000760494">
    <property type="component" value="Unassembled WGS sequence"/>
</dbReference>
<feature type="chain" id="PRO_5043736338" evidence="2">
    <location>
        <begin position="18"/>
        <end position="644"/>
    </location>
</feature>
<dbReference type="AlphaFoldDB" id="A0A5Q3DPM0"/>
<keyword evidence="2" id="KW-0732">Signal</keyword>
<proteinExistence type="predicted"/>
<comment type="caution">
    <text evidence="3">The sequence shown here is derived from an EMBL/GenBank/DDBJ whole genome shotgun (WGS) entry which is preliminary data.</text>
</comment>
<dbReference type="EMBL" id="CABFJX010000257">
    <property type="protein sequence ID" value="VTT69614.1"/>
    <property type="molecule type" value="Genomic_DNA"/>
</dbReference>
<feature type="region of interest" description="Disordered" evidence="1">
    <location>
        <begin position="160"/>
        <end position="297"/>
    </location>
</feature>
<accession>A0A5Q3DPM0</accession>
<feature type="compositionally biased region" description="Polar residues" evidence="1">
    <location>
        <begin position="226"/>
        <end position="237"/>
    </location>
</feature>
<feature type="compositionally biased region" description="Gly residues" evidence="1">
    <location>
        <begin position="241"/>
        <end position="251"/>
    </location>
</feature>
<feature type="compositionally biased region" description="Low complexity" evidence="1">
    <location>
        <begin position="190"/>
        <end position="225"/>
    </location>
</feature>
<evidence type="ECO:0000256" key="1">
    <source>
        <dbReference type="SAM" id="MobiDB-lite"/>
    </source>
</evidence>
<reference evidence="3" key="1">
    <citation type="submission" date="2019-05" db="EMBL/GenBank/DDBJ databases">
        <authorList>
            <person name="Piombo E."/>
        </authorList>
    </citation>
    <scope>NUCLEOTIDE SEQUENCE</scope>
    <source>
        <strain evidence="3">C2S</strain>
    </source>
</reference>
<evidence type="ECO:0000256" key="2">
    <source>
        <dbReference type="SAM" id="SignalP"/>
    </source>
</evidence>
<protein>
    <submittedName>
        <fullName evidence="3">Uncharacterized protein</fullName>
    </submittedName>
</protein>
<organism evidence="3 4">
    <name type="scientific">Fusarium fujikuroi</name>
    <name type="common">Bakanae and foot rot disease fungus</name>
    <name type="synonym">Gibberella fujikuroi</name>
    <dbReference type="NCBI Taxonomy" id="5127"/>
    <lineage>
        <taxon>Eukaryota</taxon>
        <taxon>Fungi</taxon>
        <taxon>Dikarya</taxon>
        <taxon>Ascomycota</taxon>
        <taxon>Pezizomycotina</taxon>
        <taxon>Sordariomycetes</taxon>
        <taxon>Hypocreomycetidae</taxon>
        <taxon>Hypocreales</taxon>
        <taxon>Nectriaceae</taxon>
        <taxon>Fusarium</taxon>
        <taxon>Fusarium fujikuroi species complex</taxon>
    </lineage>
</organism>
<feature type="compositionally biased region" description="Polar residues" evidence="1">
    <location>
        <begin position="277"/>
        <end position="293"/>
    </location>
</feature>
<feature type="signal peptide" evidence="2">
    <location>
        <begin position="1"/>
        <end position="17"/>
    </location>
</feature>
<name>A0A5Q3DPM0_FUSFU</name>
<evidence type="ECO:0000313" key="3">
    <source>
        <dbReference type="EMBL" id="VTT69614.1"/>
    </source>
</evidence>
<evidence type="ECO:0000313" key="4">
    <source>
        <dbReference type="Proteomes" id="UP000760494"/>
    </source>
</evidence>
<sequence length="644" mass="67425">MHFSSLATLALAAVVGAADNAVQYVLATATITQCASLEVLTRTVDIEVLGPTCIIKYPEISGGPIIVEVEAPECDCGCKTCINTIEYTTYFPAFCSTGLYEQKYVITETYKGMEAQPTIESQSIPFGFTCDVQTCTTCGPEPITATITYPVNGHPYINGGARPTLMPAKPGEISAESGGPSGGQAGSNDGSRSGQNGEENGSNSSSNSGTNGSSHSSSKSGQNGSHDGSQTGNNSVINGDSNGGSQSGQNGGQDAKSNIGNAEPEITRTDDGFESSVRPTSGTYTSEPVSPGTSDVPVAVSGAGRELGLTGLGMAFLAVPPSCTNDGAAEVVVEVSDEVVELVESVEVKSAVEDELVVRSELEVEVVVKSELDVELVVRSVELEVDSELDSEVELVVKSELDGELVVMSVELEVESEVELVVNSEVESVVLLVVELVVELEVKLEVELAGIELVVEVKAKSEVEVEDKLEVEPEAELVMIKLDVELVVVELMEIELDLELIVLMAAVSPVLELSVVVALEVGLSAEDWMLLMSSEVAFSVLVRMVVSVTTDVISDVDSSVVDGVPSELKSLDTVADSGVVLVEEDEVELIIVLVAGSLDSVDSEDGVVVSLWIVVVDAVALDEPASDVLVAEELVVEPSIIRPF</sequence>
<gene>
    <name evidence="3" type="ORF">C2S_7605</name>
</gene>